<evidence type="ECO:0000313" key="1">
    <source>
        <dbReference type="EMBL" id="KKN14016.1"/>
    </source>
</evidence>
<gene>
    <name evidence="1" type="ORF">LCGC14_1000390</name>
</gene>
<sequence length="52" mass="5883">PNAIDSQGYVKSQRDFSENLAILMKEKNSLSEQGQAALERLLKKLKMLYNVA</sequence>
<proteinExistence type="predicted"/>
<dbReference type="EMBL" id="LAZR01003860">
    <property type="protein sequence ID" value="KKN14016.1"/>
    <property type="molecule type" value="Genomic_DNA"/>
</dbReference>
<feature type="non-terminal residue" evidence="1">
    <location>
        <position position="1"/>
    </location>
</feature>
<organism evidence="1">
    <name type="scientific">marine sediment metagenome</name>
    <dbReference type="NCBI Taxonomy" id="412755"/>
    <lineage>
        <taxon>unclassified sequences</taxon>
        <taxon>metagenomes</taxon>
        <taxon>ecological metagenomes</taxon>
    </lineage>
</organism>
<dbReference type="AlphaFoldDB" id="A0A0F9QLK8"/>
<reference evidence="1" key="1">
    <citation type="journal article" date="2015" name="Nature">
        <title>Complex archaea that bridge the gap between prokaryotes and eukaryotes.</title>
        <authorList>
            <person name="Spang A."/>
            <person name="Saw J.H."/>
            <person name="Jorgensen S.L."/>
            <person name="Zaremba-Niedzwiedzka K."/>
            <person name="Martijn J."/>
            <person name="Lind A.E."/>
            <person name="van Eijk R."/>
            <person name="Schleper C."/>
            <person name="Guy L."/>
            <person name="Ettema T.J."/>
        </authorList>
    </citation>
    <scope>NUCLEOTIDE SEQUENCE</scope>
</reference>
<name>A0A0F9QLK8_9ZZZZ</name>
<accession>A0A0F9QLK8</accession>
<protein>
    <submittedName>
        <fullName evidence="1">Uncharacterized protein</fullName>
    </submittedName>
</protein>
<comment type="caution">
    <text evidence="1">The sequence shown here is derived from an EMBL/GenBank/DDBJ whole genome shotgun (WGS) entry which is preliminary data.</text>
</comment>